<evidence type="ECO:0000256" key="1">
    <source>
        <dbReference type="SAM" id="MobiDB-lite"/>
    </source>
</evidence>
<organism evidence="2 3">
    <name type="scientific">Exophiala dermatitidis (strain ATCC 34100 / CBS 525.76 / NIH/UT8656)</name>
    <name type="common">Black yeast</name>
    <name type="synonym">Wangiella dermatitidis</name>
    <dbReference type="NCBI Taxonomy" id="858893"/>
    <lineage>
        <taxon>Eukaryota</taxon>
        <taxon>Fungi</taxon>
        <taxon>Dikarya</taxon>
        <taxon>Ascomycota</taxon>
        <taxon>Pezizomycotina</taxon>
        <taxon>Eurotiomycetes</taxon>
        <taxon>Chaetothyriomycetidae</taxon>
        <taxon>Chaetothyriales</taxon>
        <taxon>Herpotrichiellaceae</taxon>
        <taxon>Exophiala</taxon>
    </lineage>
</organism>
<feature type="compositionally biased region" description="Basic and acidic residues" evidence="1">
    <location>
        <begin position="970"/>
        <end position="981"/>
    </location>
</feature>
<dbReference type="STRING" id="858893.H6BLV2"/>
<dbReference type="VEuPathDB" id="FungiDB:HMPREF1120_00164"/>
<keyword evidence="3" id="KW-1185">Reference proteome</keyword>
<accession>H6BLV2</accession>
<dbReference type="eggNOG" id="ENOG502STJP">
    <property type="taxonomic scope" value="Eukaryota"/>
</dbReference>
<feature type="region of interest" description="Disordered" evidence="1">
    <location>
        <begin position="1121"/>
        <end position="1182"/>
    </location>
</feature>
<dbReference type="InParanoid" id="H6BLV2"/>
<feature type="compositionally biased region" description="Low complexity" evidence="1">
    <location>
        <begin position="949"/>
        <end position="964"/>
    </location>
</feature>
<evidence type="ECO:0008006" key="4">
    <source>
        <dbReference type="Google" id="ProtNLM"/>
    </source>
</evidence>
<feature type="compositionally biased region" description="Low complexity" evidence="1">
    <location>
        <begin position="516"/>
        <end position="535"/>
    </location>
</feature>
<reference evidence="2" key="1">
    <citation type="submission" date="2011-07" db="EMBL/GenBank/DDBJ databases">
        <title>The Genome Sequence of Exophiala (Wangiella) dermatitidis NIH/UT8656.</title>
        <authorList>
            <consortium name="The Broad Institute Genome Sequencing Platform"/>
            <person name="Cuomo C."/>
            <person name="Wang Z."/>
            <person name="Hunicke-Smith S."/>
            <person name="Szanislo P.J."/>
            <person name="Earl A."/>
            <person name="Young S.K."/>
            <person name="Zeng Q."/>
            <person name="Gargeya S."/>
            <person name="Fitzgerald M."/>
            <person name="Haas B."/>
            <person name="Abouelleil A."/>
            <person name="Alvarado L."/>
            <person name="Arachchi H.M."/>
            <person name="Berlin A."/>
            <person name="Brown A."/>
            <person name="Chapman S.B."/>
            <person name="Chen Z."/>
            <person name="Dunbar C."/>
            <person name="Freedman E."/>
            <person name="Gearin G."/>
            <person name="Gellesch M."/>
            <person name="Goldberg J."/>
            <person name="Griggs A."/>
            <person name="Gujja S."/>
            <person name="Heiman D."/>
            <person name="Howarth C."/>
            <person name="Larson L."/>
            <person name="Lui A."/>
            <person name="MacDonald P.J.P."/>
            <person name="Montmayeur A."/>
            <person name="Murphy C."/>
            <person name="Neiman D."/>
            <person name="Pearson M."/>
            <person name="Priest M."/>
            <person name="Roberts A."/>
            <person name="Saif S."/>
            <person name="Shea T."/>
            <person name="Shenoy N."/>
            <person name="Sisk P."/>
            <person name="Stolte C."/>
            <person name="Sykes S."/>
            <person name="Wortman J."/>
            <person name="Nusbaum C."/>
            <person name="Birren B."/>
        </authorList>
    </citation>
    <scope>NUCLEOTIDE SEQUENCE</scope>
    <source>
        <strain evidence="2">NIH/UT8656</strain>
    </source>
</reference>
<feature type="compositionally biased region" description="Polar residues" evidence="1">
    <location>
        <begin position="1200"/>
        <end position="1216"/>
    </location>
</feature>
<feature type="region of interest" description="Disordered" evidence="1">
    <location>
        <begin position="179"/>
        <end position="209"/>
    </location>
</feature>
<feature type="compositionally biased region" description="Polar residues" evidence="1">
    <location>
        <begin position="184"/>
        <end position="198"/>
    </location>
</feature>
<dbReference type="EMBL" id="JH226130">
    <property type="protein sequence ID" value="EHY51941.1"/>
    <property type="molecule type" value="Genomic_DNA"/>
</dbReference>
<feature type="compositionally biased region" description="Polar residues" evidence="1">
    <location>
        <begin position="601"/>
        <end position="611"/>
    </location>
</feature>
<feature type="compositionally biased region" description="Basic and acidic residues" evidence="1">
    <location>
        <begin position="324"/>
        <end position="336"/>
    </location>
</feature>
<name>H6BLV2_EXODN</name>
<dbReference type="RefSeq" id="XP_009152402.1">
    <property type="nucleotide sequence ID" value="XM_009154154.1"/>
</dbReference>
<evidence type="ECO:0000313" key="2">
    <source>
        <dbReference type="EMBL" id="EHY51941.1"/>
    </source>
</evidence>
<dbReference type="OMA" id="PKWQWDD"/>
<feature type="compositionally biased region" description="Basic and acidic residues" evidence="1">
    <location>
        <begin position="727"/>
        <end position="768"/>
    </location>
</feature>
<dbReference type="Proteomes" id="UP000007304">
    <property type="component" value="Unassembled WGS sequence"/>
</dbReference>
<feature type="region of interest" description="Disordered" evidence="1">
    <location>
        <begin position="807"/>
        <end position="896"/>
    </location>
</feature>
<feature type="region of interest" description="Disordered" evidence="1">
    <location>
        <begin position="716"/>
        <end position="783"/>
    </location>
</feature>
<feature type="compositionally biased region" description="Basic residues" evidence="1">
    <location>
        <begin position="1263"/>
        <end position="1272"/>
    </location>
</feature>
<dbReference type="OrthoDB" id="3538943at2759"/>
<feature type="compositionally biased region" description="Basic and acidic residues" evidence="1">
    <location>
        <begin position="1158"/>
        <end position="1170"/>
    </location>
</feature>
<feature type="compositionally biased region" description="Basic and acidic residues" evidence="1">
    <location>
        <begin position="1332"/>
        <end position="1341"/>
    </location>
</feature>
<evidence type="ECO:0000313" key="3">
    <source>
        <dbReference type="Proteomes" id="UP000007304"/>
    </source>
</evidence>
<feature type="compositionally biased region" description="Polar residues" evidence="1">
    <location>
        <begin position="437"/>
        <end position="454"/>
    </location>
</feature>
<feature type="compositionally biased region" description="Basic and acidic residues" evidence="1">
    <location>
        <begin position="539"/>
        <end position="570"/>
    </location>
</feature>
<feature type="region of interest" description="Disordered" evidence="1">
    <location>
        <begin position="1198"/>
        <end position="1300"/>
    </location>
</feature>
<feature type="region of interest" description="Disordered" evidence="1">
    <location>
        <begin position="429"/>
        <end position="630"/>
    </location>
</feature>
<proteinExistence type="predicted"/>
<sequence>MERHEPWLAGFIASGIAEWLRMRSDGRPSTEYWYKTDATNITIHSSTQLHRLPPSEGFWPPKALESKVSDGSHSIPAIFFQEAATQISHSYAQSSLNDHQVVVARVTDPYINITAHCHPPRAELLINVVEIVRVRADANTLGVGSPVSDAALVKQRLLECSEDDQKRLWISLNRMRKRKRMESSPESIKSQPDFSPNGDTHVEDEEDVSVSQLNFCTQAPFPARQSLHGTEAHMVAKNKPTGSRVPEDQRPAQAGASRRARTKARSPSPINTQLVSQVPVGVSSKDLSPGPGNVDNPVANNSHVPNKGETRPVEKPVSRPAQSPDHRGNETNREGVADQPVVQAESHLLVPAESLGLSKPAYTSKPSRNFDRWRQEARAGRYIPRYIQNIPKDQQEILDSDQSWQPSLVGQPAREGQVPLVLLERLSNAADNHNEGTDASATLSNVPDNGSQLTGDDAVTQGDPFESKVEENSSDSEEPLSEWPSSPPTQERRRKLPPDSPSVLPHQLQPEPDPASSPSQQKDSPNPPKSKSSSPGVDLESKKNSCLDGSDDHSDRPGELEALETIDRPLNKTSDLPEPPRQATIGDELIASDERAREQNTTEPPSRQITGARSVDLLPRWDSSTSTSHSRQLLVYTANGSRNEEYDNDLEGSRLVSSANKDTTSNAKVVQVKRTPYVGKEPVHVRLGSALVVKSHQGGLTNTQSTSLGYVPSTFDEPAQGVQSSPKAERNVEDSMETRRIYARRSEATESTDRHLDSTERQTEHFVATKDQLSAEEGPAKSVDWDQSMVTAPQQCEVHTTVEANKEEPIEKCRLEQPQQSTPAGLPNRDGILTSNPYHRVPSKNDAQEPELETNGQKQSSKRQGRDAAGPGDPEKAARTSRTVSGQNAPDEDYGQLLEKLREYRRQKLTSLSVPKPSKARTASAPGPDSDGSTDAKAVPLHAHENRIGTPGSAGASLTSSSTPISRVSTYDEGRKSEPRSKQQALTAMQGPTADGQDRLFSKFKVTYADYEGTYPDFVNSCNVLRKILASGQMLHPSLFDDAVFHHYHSYRRYLSEEAFSALVPLSFYDFYNERIEEPSHTKRVLTKASLSTALAEISATAHEPFGDVLDGKKRDRQVTQSYNSPLMNETDRSRDVSRLSSASRQPIDHGPIAYKKRPSDAVEKWRKEASGAASPELGTPDLNRRVSDIAILPLDVDDSSTTAMRDNQQPPSSSLDSKHSARTSRKRVLPWDTDVDVQIQTVKPKPTLSSRMSLPLPPPAKPHNHISKRPRLSASPFVRKPGRRSSPRPAVDNRKPFRSSEVVEMPEKWWEDPHTPYKRFVENYDRLWSTRQEKGLETTRDTTVPASPDSESKSPKVPMGGQGIDIFAWRT</sequence>
<feature type="region of interest" description="Disordered" evidence="1">
    <location>
        <begin position="909"/>
        <end position="994"/>
    </location>
</feature>
<dbReference type="GeneID" id="20304803"/>
<feature type="region of interest" description="Disordered" evidence="1">
    <location>
        <begin position="237"/>
        <end position="340"/>
    </location>
</feature>
<gene>
    <name evidence="2" type="ORF">HMPREF1120_00164</name>
</gene>
<dbReference type="HOGENOM" id="CLU_265095_0_0_1"/>
<protein>
    <recommendedName>
        <fullName evidence="4">Telomere replication protein EST3</fullName>
    </recommendedName>
</protein>
<feature type="compositionally biased region" description="Basic and acidic residues" evidence="1">
    <location>
        <begin position="306"/>
        <end position="317"/>
    </location>
</feature>
<feature type="region of interest" description="Disordered" evidence="1">
    <location>
        <begin position="1332"/>
        <end position="1372"/>
    </location>
</feature>